<sequence>MTSINIVIHYANDPAFNSRVRDLVEQIFATCFETLQNDQVFFTWVAGTVPDKDTGRKQSLTEWHINLNNKLKANGVNGQSAGYESNINVSSVQSDAANVTGGDADAAMANTIAHEIGVHVIADYDWTHPTPDSVLDVANESTTRELARHIGYFSSIVCSNMRIELARLTWLS</sequence>
<dbReference type="AlphaFoldDB" id="A0A286TUC1"/>
<protein>
    <submittedName>
        <fullName evidence="1">2-polyprenyl-6-methoxyphenol hydroxylase and related FAD-dependent oxidoreductases</fullName>
    </submittedName>
</protein>
<comment type="caution">
    <text evidence="1">The sequence shown here is derived from an EMBL/GenBank/DDBJ whole genome shotgun (WGS) entry which is preliminary data.</text>
</comment>
<dbReference type="RefSeq" id="WP_096892567.1">
    <property type="nucleotide sequence ID" value="NZ_BAOS01000003.1"/>
</dbReference>
<name>A0A286TUC1_9BACT</name>
<evidence type="ECO:0000313" key="1">
    <source>
        <dbReference type="EMBL" id="GAX59445.1"/>
    </source>
</evidence>
<accession>A0A286TUC1</accession>
<evidence type="ECO:0000313" key="2">
    <source>
        <dbReference type="Proteomes" id="UP000218542"/>
    </source>
</evidence>
<gene>
    <name evidence="1" type="ORF">SCALIN_C03_0102</name>
</gene>
<organism evidence="1 2">
    <name type="scientific">Candidatus Scalindua japonica</name>
    <dbReference type="NCBI Taxonomy" id="1284222"/>
    <lineage>
        <taxon>Bacteria</taxon>
        <taxon>Pseudomonadati</taxon>
        <taxon>Planctomycetota</taxon>
        <taxon>Candidatus Brocadiia</taxon>
        <taxon>Candidatus Brocadiales</taxon>
        <taxon>Candidatus Scalinduaceae</taxon>
        <taxon>Candidatus Scalindua</taxon>
    </lineage>
</organism>
<reference evidence="2" key="1">
    <citation type="journal article" date="2017" name="Environ. Microbiol. Rep.">
        <title>Genetic Diversity of Marine Anaerobic Ammonium-Oxidizing Bacteria as Revealed by Genomic and Proteomic Analyses of 'Candidatus Scalindua japonica'.</title>
        <authorList>
            <person name="Oshiki M."/>
            <person name="Mizuto K."/>
            <person name="Kimura Z."/>
            <person name="Kindaichi T."/>
            <person name="Satoh H."/>
            <person name="Okabe S."/>
        </authorList>
    </citation>
    <scope>NUCLEOTIDE SEQUENCE [LARGE SCALE GENOMIC DNA]</scope>
    <source>
        <strain evidence="2">husup-a2</strain>
    </source>
</reference>
<keyword evidence="2" id="KW-1185">Reference proteome</keyword>
<dbReference type="EMBL" id="BAOS01000003">
    <property type="protein sequence ID" value="GAX59445.1"/>
    <property type="molecule type" value="Genomic_DNA"/>
</dbReference>
<proteinExistence type="predicted"/>
<dbReference type="Proteomes" id="UP000218542">
    <property type="component" value="Unassembled WGS sequence"/>
</dbReference>